<keyword evidence="3 7" id="KW-0479">Metal-binding</keyword>
<dbReference type="GO" id="GO:0005506">
    <property type="term" value="F:iron ion binding"/>
    <property type="evidence" value="ECO:0007669"/>
    <property type="project" value="InterPro"/>
</dbReference>
<dbReference type="FunFam" id="1.10.630.10:FF:000018">
    <property type="entry name" value="Cytochrome P450 monooxygenase"/>
    <property type="match status" value="1"/>
</dbReference>
<dbReference type="SUPFAM" id="SSF48264">
    <property type="entry name" value="Cytochrome P450"/>
    <property type="match status" value="1"/>
</dbReference>
<keyword evidence="6 7" id="KW-0503">Monooxygenase</keyword>
<dbReference type="InterPro" id="IPR002397">
    <property type="entry name" value="Cyt_P450_B"/>
</dbReference>
<sequence length="397" mass="43810">MSGRLNLVLPEVLSNPYPHFARLRRDSPVCQVEPGGLWAVTRYADVMHVLKNPQVFSSAGLQRSMLPSWLEHNPIAHSLLVMDAPQHGRARALVSRAFSTSMLTRLEPALRTTAEQLVSALVAQRTVDFLPALALPLPAAAVGLLLGLDPSLFPRFKRWSDDLGAVSATSESDHEGQKRIRHTIQEMEHYLREVVAERSRAPREDLVSALLQARVDGEALNDAELMAFLFLLLVAGFETTVNLLGNGAVLLADQPGLLERLRAEPALVPAFIEEVLRYESPAQSTFRLTLEEVELGGVRLPQHSVLILLLGSASRDEAYVPEPERFILERPQRGNLAFGHGAHFCLGAALTRMEARVALEALLPRIQRLSRGPEPLQWTPSIQLRGLSRLPVEVTPA</sequence>
<dbReference type="Gene3D" id="1.10.630.10">
    <property type="entry name" value="Cytochrome P450"/>
    <property type="match status" value="1"/>
</dbReference>
<organism evidence="8 9">
    <name type="scientific">Archangium gephyra</name>
    <dbReference type="NCBI Taxonomy" id="48"/>
    <lineage>
        <taxon>Bacteria</taxon>
        <taxon>Pseudomonadati</taxon>
        <taxon>Myxococcota</taxon>
        <taxon>Myxococcia</taxon>
        <taxon>Myxococcales</taxon>
        <taxon>Cystobacterineae</taxon>
        <taxon>Archangiaceae</taxon>
        <taxon>Archangium</taxon>
    </lineage>
</organism>
<keyword evidence="5 7" id="KW-0408">Iron</keyword>
<dbReference type="EMBL" id="CP011509">
    <property type="protein sequence ID" value="AKJ07645.1"/>
    <property type="molecule type" value="Genomic_DNA"/>
</dbReference>
<dbReference type="InterPro" id="IPR036396">
    <property type="entry name" value="Cyt_P450_sf"/>
</dbReference>
<accession>A0AAC8QHL6</accession>
<dbReference type="Pfam" id="PF00067">
    <property type="entry name" value="p450"/>
    <property type="match status" value="1"/>
</dbReference>
<dbReference type="PROSITE" id="PS00086">
    <property type="entry name" value="CYTOCHROME_P450"/>
    <property type="match status" value="1"/>
</dbReference>
<dbReference type="GO" id="GO:0016705">
    <property type="term" value="F:oxidoreductase activity, acting on paired donors, with incorporation or reduction of molecular oxygen"/>
    <property type="evidence" value="ECO:0007669"/>
    <property type="project" value="InterPro"/>
</dbReference>
<evidence type="ECO:0000313" key="9">
    <source>
        <dbReference type="Proteomes" id="UP000035579"/>
    </source>
</evidence>
<dbReference type="InterPro" id="IPR001128">
    <property type="entry name" value="Cyt_P450"/>
</dbReference>
<dbReference type="PANTHER" id="PTHR46696:SF1">
    <property type="entry name" value="CYTOCHROME P450 YJIB-RELATED"/>
    <property type="match status" value="1"/>
</dbReference>
<evidence type="ECO:0000256" key="2">
    <source>
        <dbReference type="ARBA" id="ARBA00022617"/>
    </source>
</evidence>
<dbReference type="PANTHER" id="PTHR46696">
    <property type="entry name" value="P450, PUTATIVE (EUROFUNG)-RELATED"/>
    <property type="match status" value="1"/>
</dbReference>
<keyword evidence="2 7" id="KW-0349">Heme</keyword>
<dbReference type="AlphaFoldDB" id="A0AAC8QHL6"/>
<name>A0AAC8QHL6_9BACT</name>
<evidence type="ECO:0000256" key="1">
    <source>
        <dbReference type="ARBA" id="ARBA00010617"/>
    </source>
</evidence>
<evidence type="ECO:0000256" key="7">
    <source>
        <dbReference type="RuleBase" id="RU000461"/>
    </source>
</evidence>
<dbReference type="InterPro" id="IPR017972">
    <property type="entry name" value="Cyt_P450_CS"/>
</dbReference>
<dbReference type="GO" id="GO:0020037">
    <property type="term" value="F:heme binding"/>
    <property type="evidence" value="ECO:0007669"/>
    <property type="project" value="InterPro"/>
</dbReference>
<dbReference type="PRINTS" id="PR00385">
    <property type="entry name" value="P450"/>
</dbReference>
<protein>
    <submittedName>
        <fullName evidence="8">Cytochrome P450 hydroxylase</fullName>
    </submittedName>
</protein>
<evidence type="ECO:0000256" key="6">
    <source>
        <dbReference type="ARBA" id="ARBA00023033"/>
    </source>
</evidence>
<evidence type="ECO:0000313" key="8">
    <source>
        <dbReference type="EMBL" id="AKJ07645.1"/>
    </source>
</evidence>
<dbReference type="RefSeq" id="WP_047860614.1">
    <property type="nucleotide sequence ID" value="NZ_CP011509.1"/>
</dbReference>
<reference evidence="8 9" key="1">
    <citation type="submission" date="2015-05" db="EMBL/GenBank/DDBJ databases">
        <title>Genome assembly of Archangium gephyra DSM 2261.</title>
        <authorList>
            <person name="Sharma G."/>
            <person name="Subramanian S."/>
        </authorList>
    </citation>
    <scope>NUCLEOTIDE SEQUENCE [LARGE SCALE GENOMIC DNA]</scope>
    <source>
        <strain evidence="8 9">DSM 2261</strain>
    </source>
</reference>
<keyword evidence="4 7" id="KW-0560">Oxidoreductase</keyword>
<gene>
    <name evidence="8" type="ORF">AA314_09271</name>
</gene>
<dbReference type="KEGG" id="age:AA314_09271"/>
<evidence type="ECO:0000256" key="5">
    <source>
        <dbReference type="ARBA" id="ARBA00023004"/>
    </source>
</evidence>
<evidence type="ECO:0000256" key="4">
    <source>
        <dbReference type="ARBA" id="ARBA00023002"/>
    </source>
</evidence>
<dbReference type="GO" id="GO:0004497">
    <property type="term" value="F:monooxygenase activity"/>
    <property type="evidence" value="ECO:0007669"/>
    <property type="project" value="UniProtKB-KW"/>
</dbReference>
<dbReference type="Proteomes" id="UP000035579">
    <property type="component" value="Chromosome"/>
</dbReference>
<dbReference type="PRINTS" id="PR00359">
    <property type="entry name" value="BP450"/>
</dbReference>
<evidence type="ECO:0000256" key="3">
    <source>
        <dbReference type="ARBA" id="ARBA00022723"/>
    </source>
</evidence>
<proteinExistence type="inferred from homology"/>
<comment type="similarity">
    <text evidence="1 7">Belongs to the cytochrome P450 family.</text>
</comment>